<dbReference type="AlphaFoldDB" id="A0A7W5A7S5"/>
<dbReference type="Proteomes" id="UP000577707">
    <property type="component" value="Unassembled WGS sequence"/>
</dbReference>
<accession>A0A7W5A7S5</accession>
<keyword evidence="2" id="KW-1185">Reference proteome</keyword>
<organism evidence="1 2">
    <name type="scientific">Nocardioides albus</name>
    <dbReference type="NCBI Taxonomy" id="1841"/>
    <lineage>
        <taxon>Bacteria</taxon>
        <taxon>Bacillati</taxon>
        <taxon>Actinomycetota</taxon>
        <taxon>Actinomycetes</taxon>
        <taxon>Propionibacteriales</taxon>
        <taxon>Nocardioidaceae</taxon>
        <taxon>Nocardioides</taxon>
    </lineage>
</organism>
<name>A0A7W5A7S5_9ACTN</name>
<dbReference type="EMBL" id="JACHXG010000008">
    <property type="protein sequence ID" value="MBB3090979.1"/>
    <property type="molecule type" value="Genomic_DNA"/>
</dbReference>
<evidence type="ECO:0000313" key="2">
    <source>
        <dbReference type="Proteomes" id="UP000577707"/>
    </source>
</evidence>
<dbReference type="RefSeq" id="WP_183548528.1">
    <property type="nucleotide sequence ID" value="NZ_BMQT01000010.1"/>
</dbReference>
<evidence type="ECO:0000313" key="1">
    <source>
        <dbReference type="EMBL" id="MBB3090979.1"/>
    </source>
</evidence>
<proteinExistence type="predicted"/>
<gene>
    <name evidence="1" type="ORF">FHS12_003941</name>
</gene>
<comment type="caution">
    <text evidence="1">The sequence shown here is derived from an EMBL/GenBank/DDBJ whole genome shotgun (WGS) entry which is preliminary data.</text>
</comment>
<sequence length="194" mass="20561">MRTTSVIVLSVAVAGQLVGCGDDSDRELLSPDSVSDIKQTYAGDQIPAVGWCREVNIAQSRASSGSKPHAAGVEFRLENGDYVHAIVMGPPSGKSIEDVRADLEKAVDECAAKSNSDQTLEPMSGLEDGMWGYSSSERGATGSEIFDVTPKGYLVAVGVRHEGDGNPSVDVQELIQEAGKNADIYIASRDQDEQ</sequence>
<reference evidence="1 2" key="1">
    <citation type="submission" date="2020-08" db="EMBL/GenBank/DDBJ databases">
        <title>Genomic Encyclopedia of Type Strains, Phase III (KMG-III): the genomes of soil and plant-associated and newly described type strains.</title>
        <authorList>
            <person name="Whitman W."/>
        </authorList>
    </citation>
    <scope>NUCLEOTIDE SEQUENCE [LARGE SCALE GENOMIC DNA]</scope>
    <source>
        <strain evidence="1 2">CECT 3302</strain>
    </source>
</reference>
<protein>
    <submittedName>
        <fullName evidence="1">Uncharacterized protein</fullName>
    </submittedName>
</protein>